<dbReference type="InterPro" id="IPR003679">
    <property type="entry name" value="Amioglycoside_AcTrfase"/>
</dbReference>
<dbReference type="EC" id="2.3.1.-" evidence="1"/>
<keyword evidence="1 2" id="KW-0808">Transferase</keyword>
<dbReference type="KEGG" id="eio:H9L01_06695"/>
<dbReference type="RefSeq" id="WP_187533194.1">
    <property type="nucleotide sequence ID" value="NZ_CBCSHU010000032.1"/>
</dbReference>
<accession>A0A7G9RWT6</accession>
<comment type="catalytic activity">
    <reaction evidence="1">
        <text>a 2-deoxystreptamine antibiotic + acetyl-CoA = an N(3)-acetyl-2-deoxystreptamine antibiotic + CoA + H(+)</text>
        <dbReference type="Rhea" id="RHEA:12665"/>
        <dbReference type="ChEBI" id="CHEBI:15378"/>
        <dbReference type="ChEBI" id="CHEBI:57287"/>
        <dbReference type="ChEBI" id="CHEBI:57288"/>
        <dbReference type="ChEBI" id="CHEBI:57921"/>
        <dbReference type="ChEBI" id="CHEBI:77452"/>
        <dbReference type="EC" id="2.3.1.81"/>
    </reaction>
</comment>
<reference evidence="2 3" key="1">
    <citation type="submission" date="2020-08" db="EMBL/GenBank/DDBJ databases">
        <title>Genome sequence of Erysipelothrix inopinata DSM 15511T.</title>
        <authorList>
            <person name="Hyun D.-W."/>
            <person name="Bae J.-W."/>
        </authorList>
    </citation>
    <scope>NUCLEOTIDE SEQUENCE [LARGE SCALE GENOMIC DNA]</scope>
    <source>
        <strain evidence="2 3">DSM 15511</strain>
    </source>
</reference>
<evidence type="ECO:0000313" key="3">
    <source>
        <dbReference type="Proteomes" id="UP000515928"/>
    </source>
</evidence>
<dbReference type="EMBL" id="CP060715">
    <property type="protein sequence ID" value="QNN60061.1"/>
    <property type="molecule type" value="Genomic_DNA"/>
</dbReference>
<protein>
    <recommendedName>
        <fullName evidence="1">Aminoglycoside N(3)-acetyltransferase</fullName>
        <ecNumber evidence="1">2.3.1.-</ecNumber>
    </recommendedName>
</protein>
<dbReference type="GO" id="GO:0046353">
    <property type="term" value="F:aminoglycoside 3-N-acetyltransferase activity"/>
    <property type="evidence" value="ECO:0007669"/>
    <property type="project" value="UniProtKB-EC"/>
</dbReference>
<proteinExistence type="inferred from homology"/>
<comment type="similarity">
    <text evidence="1">Belongs to the antibiotic N-acetyltransferase family.</text>
</comment>
<gene>
    <name evidence="2" type="ORF">H9L01_06695</name>
</gene>
<dbReference type="InterPro" id="IPR028345">
    <property type="entry name" value="Antibiotic_NAT-like"/>
</dbReference>
<dbReference type="Pfam" id="PF02522">
    <property type="entry name" value="Antibiotic_NAT"/>
    <property type="match status" value="1"/>
</dbReference>
<organism evidence="2 3">
    <name type="scientific">Erysipelothrix inopinata</name>
    <dbReference type="NCBI Taxonomy" id="225084"/>
    <lineage>
        <taxon>Bacteria</taxon>
        <taxon>Bacillati</taxon>
        <taxon>Bacillota</taxon>
        <taxon>Erysipelotrichia</taxon>
        <taxon>Erysipelotrichales</taxon>
        <taxon>Erysipelotrichaceae</taxon>
        <taxon>Erysipelothrix</taxon>
    </lineage>
</organism>
<name>A0A7G9RWT6_9FIRM</name>
<evidence type="ECO:0000313" key="2">
    <source>
        <dbReference type="EMBL" id="QNN60061.1"/>
    </source>
</evidence>
<keyword evidence="3" id="KW-1185">Reference proteome</keyword>
<dbReference type="AlphaFoldDB" id="A0A7G9RWT6"/>
<evidence type="ECO:0000256" key="1">
    <source>
        <dbReference type="RuleBase" id="RU365031"/>
    </source>
</evidence>
<dbReference type="Proteomes" id="UP000515928">
    <property type="component" value="Chromosome"/>
</dbReference>
<sequence length="229" mass="26917">MDSLELNIKRLLKRLDVDRDGTLLIHEGENVPSHYSRRYLNIFLNIMPEGTVSIMGDCDFNQSIYSIEESPFLNNQERIVLSAGKMLQLMTLKDDCYFVNHPSLMMASIGHYSRFFARPFELDFPYGPESLFNDLYDLDATILIIGKTHSIYEAKYSYASSQMVSICKNTCLQDQTLKKYLDYDIDLERLTKQIWESPLMLYEEMDGHRIYGISYRKMIDYLRLQNDIY</sequence>
<dbReference type="GO" id="GO:0046677">
    <property type="term" value="P:response to antibiotic"/>
    <property type="evidence" value="ECO:0007669"/>
    <property type="project" value="UniProtKB-KW"/>
</dbReference>
<keyword evidence="1" id="KW-0046">Antibiotic resistance</keyword>
<dbReference type="SUPFAM" id="SSF110710">
    <property type="entry name" value="TTHA0583/YokD-like"/>
    <property type="match status" value="1"/>
</dbReference>
<keyword evidence="1" id="KW-0012">Acyltransferase</keyword>